<comment type="caution">
    <text evidence="2">The sequence shown here is derived from an EMBL/GenBank/DDBJ whole genome shotgun (WGS) entry which is preliminary data.</text>
</comment>
<dbReference type="EMBL" id="SEYY01019282">
    <property type="protein sequence ID" value="KAB7498441.1"/>
    <property type="molecule type" value="Genomic_DNA"/>
</dbReference>
<dbReference type="AlphaFoldDB" id="A0A5N5SW64"/>
<proteinExistence type="predicted"/>
<sequence>MYYYNCRLDCDSGKCATDKHFGVPRCQCPLEKSGHGCQPVIFKHKFNLNICIAVGMLGDIVDLTLLCGCESTSRSLQY</sequence>
<accession>A0A5N5SW64</accession>
<gene>
    <name evidence="2" type="ORF">Anas_09654</name>
</gene>
<protein>
    <recommendedName>
        <fullName evidence="1">EGF-like domain-containing protein</fullName>
    </recommendedName>
</protein>
<evidence type="ECO:0000313" key="2">
    <source>
        <dbReference type="EMBL" id="KAB7498441.1"/>
    </source>
</evidence>
<feature type="domain" description="EGF-like" evidence="1">
    <location>
        <begin position="26"/>
        <end position="37"/>
    </location>
</feature>
<reference evidence="2 3" key="1">
    <citation type="journal article" date="2019" name="PLoS Biol.">
        <title>Sex chromosomes control vertical transmission of feminizing Wolbachia symbionts in an isopod.</title>
        <authorList>
            <person name="Becking T."/>
            <person name="Chebbi M.A."/>
            <person name="Giraud I."/>
            <person name="Moumen B."/>
            <person name="Laverre T."/>
            <person name="Caubet Y."/>
            <person name="Peccoud J."/>
            <person name="Gilbert C."/>
            <person name="Cordaux R."/>
        </authorList>
    </citation>
    <scope>NUCLEOTIDE SEQUENCE [LARGE SCALE GENOMIC DNA]</scope>
    <source>
        <strain evidence="2">ANa2</strain>
        <tissue evidence="2">Whole body excluding digestive tract and cuticle</tissue>
    </source>
</reference>
<organism evidence="2 3">
    <name type="scientific">Armadillidium nasatum</name>
    <dbReference type="NCBI Taxonomy" id="96803"/>
    <lineage>
        <taxon>Eukaryota</taxon>
        <taxon>Metazoa</taxon>
        <taxon>Ecdysozoa</taxon>
        <taxon>Arthropoda</taxon>
        <taxon>Crustacea</taxon>
        <taxon>Multicrustacea</taxon>
        <taxon>Malacostraca</taxon>
        <taxon>Eumalacostraca</taxon>
        <taxon>Peracarida</taxon>
        <taxon>Isopoda</taxon>
        <taxon>Oniscidea</taxon>
        <taxon>Crinocheta</taxon>
        <taxon>Armadillidiidae</taxon>
        <taxon>Armadillidium</taxon>
    </lineage>
</organism>
<name>A0A5N5SW64_9CRUS</name>
<dbReference type="PROSITE" id="PS00022">
    <property type="entry name" value="EGF_1"/>
    <property type="match status" value="1"/>
</dbReference>
<evidence type="ECO:0000259" key="1">
    <source>
        <dbReference type="PROSITE" id="PS00022"/>
    </source>
</evidence>
<evidence type="ECO:0000313" key="3">
    <source>
        <dbReference type="Proteomes" id="UP000326759"/>
    </source>
</evidence>
<dbReference type="InterPro" id="IPR000742">
    <property type="entry name" value="EGF"/>
</dbReference>
<dbReference type="Proteomes" id="UP000326759">
    <property type="component" value="Unassembled WGS sequence"/>
</dbReference>
<keyword evidence="3" id="KW-1185">Reference proteome</keyword>